<keyword evidence="2" id="KW-1185">Reference proteome</keyword>
<dbReference type="EMBL" id="FNJM01000002">
    <property type="protein sequence ID" value="SDP11168.1"/>
    <property type="molecule type" value="Genomic_DNA"/>
</dbReference>
<sequence>MKFKLEKNIRIISELIAYFHKLGTDDVHIDMGTDENNSYFYISGIVETLPKGELENLNMILNTKRQHEVEQYYWHLSGESEYDCELTLVGMMIDKVDISYIGDILTLKMFRKEN</sequence>
<gene>
    <name evidence="1" type="ORF">SAMN04488529_102162</name>
</gene>
<evidence type="ECO:0000313" key="2">
    <source>
        <dbReference type="Proteomes" id="UP000198597"/>
    </source>
</evidence>
<dbReference type="Proteomes" id="UP000198597">
    <property type="component" value="Unassembled WGS sequence"/>
</dbReference>
<evidence type="ECO:0000313" key="1">
    <source>
        <dbReference type="EMBL" id="SDP11168.1"/>
    </source>
</evidence>
<dbReference type="GeneID" id="65309624"/>
<name>A0A1H0Q3D0_9CLOT</name>
<dbReference type="OrthoDB" id="9794280at2"/>
<protein>
    <submittedName>
        <fullName evidence="1">Uncharacterized protein</fullName>
    </submittedName>
</protein>
<dbReference type="AlphaFoldDB" id="A0A1H0Q3D0"/>
<dbReference type="STRING" id="94869.SAMN04488529_102162"/>
<reference evidence="1 2" key="1">
    <citation type="submission" date="2016-10" db="EMBL/GenBank/DDBJ databases">
        <authorList>
            <person name="de Groot N.N."/>
        </authorList>
    </citation>
    <scope>NUCLEOTIDE SEQUENCE [LARGE SCALE GENOMIC DNA]</scope>
    <source>
        <strain evidence="1 2">DSM 12272</strain>
    </source>
</reference>
<accession>A0A1H0Q3D0</accession>
<proteinExistence type="predicted"/>
<organism evidence="1 2">
    <name type="scientific">Clostridium gasigenes</name>
    <dbReference type="NCBI Taxonomy" id="94869"/>
    <lineage>
        <taxon>Bacteria</taxon>
        <taxon>Bacillati</taxon>
        <taxon>Bacillota</taxon>
        <taxon>Clostridia</taxon>
        <taxon>Eubacteriales</taxon>
        <taxon>Clostridiaceae</taxon>
        <taxon>Clostridium</taxon>
    </lineage>
</organism>
<dbReference type="RefSeq" id="WP_089966870.1">
    <property type="nucleotide sequence ID" value="NZ_CP071376.1"/>
</dbReference>